<organism evidence="1 2">
    <name type="scientific">Pan troglodytes</name>
    <name type="common">Chimpanzee</name>
    <dbReference type="NCBI Taxonomy" id="9598"/>
    <lineage>
        <taxon>Eukaryota</taxon>
        <taxon>Metazoa</taxon>
        <taxon>Chordata</taxon>
        <taxon>Craniata</taxon>
        <taxon>Vertebrata</taxon>
        <taxon>Euteleostomi</taxon>
        <taxon>Mammalia</taxon>
        <taxon>Eutheria</taxon>
        <taxon>Euarchontoglires</taxon>
        <taxon>Primates</taxon>
        <taxon>Haplorrhini</taxon>
        <taxon>Catarrhini</taxon>
        <taxon>Hominidae</taxon>
        <taxon>Pan</taxon>
    </lineage>
</organism>
<comment type="caution">
    <text evidence="1">The sequence shown here is derived from an EMBL/GenBank/DDBJ whole genome shotgun (WGS) entry which is preliminary data.</text>
</comment>
<evidence type="ECO:0000313" key="2">
    <source>
        <dbReference type="Proteomes" id="UP000236370"/>
    </source>
</evidence>
<dbReference type="InterPro" id="IPR026049">
    <property type="entry name" value="C2orf42"/>
</dbReference>
<name>A0A2J8N486_PANTR</name>
<dbReference type="EMBL" id="NBAG03000238">
    <property type="protein sequence ID" value="PNI66572.1"/>
    <property type="molecule type" value="Genomic_DNA"/>
</dbReference>
<dbReference type="Proteomes" id="UP000236370">
    <property type="component" value="Unassembled WGS sequence"/>
</dbReference>
<evidence type="ECO:0000313" key="1">
    <source>
        <dbReference type="EMBL" id="PNI66572.1"/>
    </source>
</evidence>
<dbReference type="PANTHER" id="PTHR13518">
    <property type="entry name" value="PUTATIVE TREBLE-CLEF ZINC-FINGER C2ORF42 FAMILY MEMBER"/>
    <property type="match status" value="1"/>
</dbReference>
<proteinExistence type="predicted"/>
<dbReference type="AlphaFoldDB" id="A0A2J8N486"/>
<dbReference type="PANTHER" id="PTHR13518:SF1">
    <property type="entry name" value="C2ORF42 HOMOLOG"/>
    <property type="match status" value="1"/>
</dbReference>
<feature type="non-terminal residue" evidence="1">
    <location>
        <position position="31"/>
    </location>
</feature>
<gene>
    <name evidence="1" type="ORF">CK820_G0015332</name>
</gene>
<sequence length="31" mass="3459">MEPNSLRTKVPAFLSDLGKATLRGIRKCPRC</sequence>
<reference evidence="1 2" key="1">
    <citation type="submission" date="2017-12" db="EMBL/GenBank/DDBJ databases">
        <title>High-resolution comparative analysis of great ape genomes.</title>
        <authorList>
            <person name="Pollen A."/>
            <person name="Hastie A."/>
            <person name="Hormozdiari F."/>
            <person name="Dougherty M."/>
            <person name="Liu R."/>
            <person name="Chaisson M."/>
            <person name="Hoppe E."/>
            <person name="Hill C."/>
            <person name="Pang A."/>
            <person name="Hillier L."/>
            <person name="Baker C."/>
            <person name="Armstrong J."/>
            <person name="Shendure J."/>
            <person name="Paten B."/>
            <person name="Wilson R."/>
            <person name="Chao H."/>
            <person name="Schneider V."/>
            <person name="Ventura M."/>
            <person name="Kronenberg Z."/>
            <person name="Murali S."/>
            <person name="Gordon D."/>
            <person name="Cantsilieris S."/>
            <person name="Munson K."/>
            <person name="Nelson B."/>
            <person name="Raja A."/>
            <person name="Underwood J."/>
            <person name="Diekhans M."/>
            <person name="Fiddes I."/>
            <person name="Haussler D."/>
            <person name="Eichler E."/>
        </authorList>
    </citation>
    <scope>NUCLEOTIDE SEQUENCE [LARGE SCALE GENOMIC DNA]</scope>
    <source>
        <strain evidence="1">Yerkes chimp pedigree #C0471</strain>
    </source>
</reference>
<accession>A0A2J8N486</accession>
<protein>
    <submittedName>
        <fullName evidence="1">C2orf42 isoform 10</fullName>
    </submittedName>
</protein>